<comment type="caution">
    <text evidence="1">The sequence shown here is derived from an EMBL/GenBank/DDBJ whole genome shotgun (WGS) entry which is preliminary data.</text>
</comment>
<evidence type="ECO:0000313" key="2">
    <source>
        <dbReference type="Proteomes" id="UP000654345"/>
    </source>
</evidence>
<reference evidence="1 2" key="1">
    <citation type="journal article" date="2021" name="Int. J. Syst. Evol. Microbiol.">
        <title>Reticulibacter mediterranei gen. nov., sp. nov., within the new family Reticulibacteraceae fam. nov., and Ktedonospora formicarum gen. nov., sp. nov., Ktedonobacter robiniae sp. nov., Dictyobacter formicarum sp. nov. and Dictyobacter arantiisoli sp. nov., belonging to the class Ktedonobacteria.</title>
        <authorList>
            <person name="Yabe S."/>
            <person name="Zheng Y."/>
            <person name="Wang C.M."/>
            <person name="Sakai Y."/>
            <person name="Abe K."/>
            <person name="Yokota A."/>
            <person name="Donadio S."/>
            <person name="Cavaletti L."/>
            <person name="Monciardini P."/>
        </authorList>
    </citation>
    <scope>NUCLEOTIDE SEQUENCE [LARGE SCALE GENOMIC DNA]</scope>
    <source>
        <strain evidence="1 2">SOSP1-30</strain>
    </source>
</reference>
<accession>A0ABQ3URS6</accession>
<protein>
    <submittedName>
        <fullName evidence="1">Uncharacterized protein</fullName>
    </submittedName>
</protein>
<sequence>MSNEQMFALACKAIEALEDDKALFVRGHSLLDIRISGAKDGGMIYKFEHNLIFWPDGRFEPTLSDWKELEVQL</sequence>
<proteinExistence type="predicted"/>
<dbReference type="Proteomes" id="UP000654345">
    <property type="component" value="Unassembled WGS sequence"/>
</dbReference>
<dbReference type="RefSeq" id="WP_201372081.1">
    <property type="nucleotide sequence ID" value="NZ_BNJG01000001.1"/>
</dbReference>
<keyword evidence="2" id="KW-1185">Reference proteome</keyword>
<name>A0ABQ3URS6_9CHLR</name>
<dbReference type="EMBL" id="BNJG01000001">
    <property type="protein sequence ID" value="GHO55504.1"/>
    <property type="molecule type" value="Genomic_DNA"/>
</dbReference>
<gene>
    <name evidence="1" type="ORF">KSB_39790</name>
</gene>
<organism evidence="1 2">
    <name type="scientific">Ktedonobacter robiniae</name>
    <dbReference type="NCBI Taxonomy" id="2778365"/>
    <lineage>
        <taxon>Bacteria</taxon>
        <taxon>Bacillati</taxon>
        <taxon>Chloroflexota</taxon>
        <taxon>Ktedonobacteria</taxon>
        <taxon>Ktedonobacterales</taxon>
        <taxon>Ktedonobacteraceae</taxon>
        <taxon>Ktedonobacter</taxon>
    </lineage>
</organism>
<evidence type="ECO:0000313" key="1">
    <source>
        <dbReference type="EMBL" id="GHO55504.1"/>
    </source>
</evidence>